<feature type="transmembrane region" description="Helical" evidence="1">
    <location>
        <begin position="32"/>
        <end position="52"/>
    </location>
</feature>
<protein>
    <submittedName>
        <fullName evidence="2">Uncharacterized protein</fullName>
    </submittedName>
</protein>
<evidence type="ECO:0000256" key="1">
    <source>
        <dbReference type="SAM" id="Phobius"/>
    </source>
</evidence>
<keyword evidence="1" id="KW-1133">Transmembrane helix</keyword>
<name>A0A6C0DEY6_9ZZZZ</name>
<keyword evidence="1" id="KW-0812">Transmembrane</keyword>
<feature type="transmembrane region" description="Helical" evidence="1">
    <location>
        <begin position="118"/>
        <end position="137"/>
    </location>
</feature>
<keyword evidence="1" id="KW-0472">Membrane</keyword>
<feature type="transmembrane region" description="Helical" evidence="1">
    <location>
        <begin position="194"/>
        <end position="212"/>
    </location>
</feature>
<feature type="transmembrane region" description="Helical" evidence="1">
    <location>
        <begin position="59"/>
        <end position="83"/>
    </location>
</feature>
<proteinExistence type="predicted"/>
<sequence length="252" mass="27892">MSLEGYILYGRMIEMATLANIDLFGIISDIKIFLYAGFQTLPLTMAGTLLILSLFTGNFAIIFFLIGYLIFVPAITTGINILANMVNMAGPVDEICNTILSYPSFDTSPTGQTENVLFTHWMGMTVFLFSYLIANAVKLYKLPPPKVTNPSQAMKNSINQKTTLRKSQMIICMIMISLVALLFIMIRVNSGCDRWGTAVAAIVFGLFGWGWFELLSVKNNARLSDIFGIANRLLPPDALANQPMGCFPQENK</sequence>
<reference evidence="2" key="1">
    <citation type="journal article" date="2020" name="Nature">
        <title>Giant virus diversity and host interactions through global metagenomics.</title>
        <authorList>
            <person name="Schulz F."/>
            <person name="Roux S."/>
            <person name="Paez-Espino D."/>
            <person name="Jungbluth S."/>
            <person name="Walsh D.A."/>
            <person name="Denef V.J."/>
            <person name="McMahon K.D."/>
            <person name="Konstantinidis K.T."/>
            <person name="Eloe-Fadrosh E.A."/>
            <person name="Kyrpides N.C."/>
            <person name="Woyke T."/>
        </authorList>
    </citation>
    <scope>NUCLEOTIDE SEQUENCE</scope>
    <source>
        <strain evidence="2">GVMAG-M-3300023174-176</strain>
    </source>
</reference>
<accession>A0A6C0DEY6</accession>
<evidence type="ECO:0000313" key="2">
    <source>
        <dbReference type="EMBL" id="QHT15518.1"/>
    </source>
</evidence>
<feature type="transmembrane region" description="Helical" evidence="1">
    <location>
        <begin position="169"/>
        <end position="188"/>
    </location>
</feature>
<dbReference type="EMBL" id="MN739613">
    <property type="protein sequence ID" value="QHT15518.1"/>
    <property type="molecule type" value="Genomic_DNA"/>
</dbReference>
<organism evidence="2">
    <name type="scientific">viral metagenome</name>
    <dbReference type="NCBI Taxonomy" id="1070528"/>
    <lineage>
        <taxon>unclassified sequences</taxon>
        <taxon>metagenomes</taxon>
        <taxon>organismal metagenomes</taxon>
    </lineage>
</organism>
<dbReference type="AlphaFoldDB" id="A0A6C0DEY6"/>